<accession>A0A1V4AXH5</accession>
<evidence type="ECO:0000313" key="1">
    <source>
        <dbReference type="EMBL" id="OOP57843.1"/>
    </source>
</evidence>
<protein>
    <submittedName>
        <fullName evidence="1">Uncharacterized protein</fullName>
    </submittedName>
</protein>
<sequence length="251" mass="27724">MRMIGNMKMRTLMGIVVLTAILAMPGIVLSGYKHKKCFTDPFTDSFVLDKCNGFSSTGSNPFFILEPGYQLVLEGTEDDEEIKLTITVLDETMDITTDETGAVTTRIVEERETINGELYEVSRNFFAICNRDNSVFYFGEDVDFYENGVIVGHDGAWRAGVNGARAGIMMPGTILLGSRYYQETAPGVAMDRAEILSMKKCVETPAGEFENCLKIKETTPLEPKAKGFKFHAPGVGLIKDGVLELTEINNL</sequence>
<evidence type="ECO:0000313" key="2">
    <source>
        <dbReference type="Proteomes" id="UP000189681"/>
    </source>
</evidence>
<reference evidence="1 2" key="1">
    <citation type="journal article" date="2017" name="Water Res.">
        <title>Discovery and metagenomic analysis of an anammox bacterial enrichment related to Candidatus "Brocadia caroliniensis" in a full-scale glycerol-fed nitritation-denitritation separate centrate treatment process.</title>
        <authorList>
            <person name="Park H."/>
            <person name="Brotto A.C."/>
            <person name="van Loosdrecht M.C."/>
            <person name="Chandran K."/>
        </authorList>
    </citation>
    <scope>NUCLEOTIDE SEQUENCE [LARGE SCALE GENOMIC DNA]</scope>
    <source>
        <strain evidence="1">26THWARD</strain>
    </source>
</reference>
<dbReference type="EMBL" id="AYTS01000011">
    <property type="protein sequence ID" value="OOP57843.1"/>
    <property type="molecule type" value="Genomic_DNA"/>
</dbReference>
<dbReference type="STRING" id="1004156.AYP45_01140"/>
<gene>
    <name evidence="1" type="ORF">AYP45_01140</name>
</gene>
<organism evidence="1 2">
    <name type="scientific">Candidatus Brocadia carolinensis</name>
    <dbReference type="NCBI Taxonomy" id="1004156"/>
    <lineage>
        <taxon>Bacteria</taxon>
        <taxon>Pseudomonadati</taxon>
        <taxon>Planctomycetota</taxon>
        <taxon>Candidatus Brocadiia</taxon>
        <taxon>Candidatus Brocadiales</taxon>
        <taxon>Candidatus Brocadiaceae</taxon>
        <taxon>Candidatus Brocadia</taxon>
    </lineage>
</organism>
<dbReference type="AlphaFoldDB" id="A0A1V4AXH5"/>
<name>A0A1V4AXH5_9BACT</name>
<proteinExistence type="predicted"/>
<comment type="caution">
    <text evidence="1">The sequence shown here is derived from an EMBL/GenBank/DDBJ whole genome shotgun (WGS) entry which is preliminary data.</text>
</comment>
<dbReference type="Gene3D" id="2.40.360.20">
    <property type="match status" value="1"/>
</dbReference>
<dbReference type="Proteomes" id="UP000189681">
    <property type="component" value="Unassembled WGS sequence"/>
</dbReference>